<evidence type="ECO:0000256" key="1">
    <source>
        <dbReference type="ARBA" id="ARBA00004123"/>
    </source>
</evidence>
<evidence type="ECO:0000313" key="8">
    <source>
        <dbReference type="EMBL" id="KAF8400530.1"/>
    </source>
</evidence>
<dbReference type="FunFam" id="2.20.25.80:FF:000008">
    <property type="entry name" value="WRKY transcription factor 40"/>
    <property type="match status" value="1"/>
</dbReference>
<keyword evidence="5" id="KW-0539">Nucleus</keyword>
<dbReference type="InterPro" id="IPR003657">
    <property type="entry name" value="WRKY_dom"/>
</dbReference>
<dbReference type="PANTHER" id="PTHR31429:SF3">
    <property type="entry name" value="WRKY TRANSCRIPTION FACTOR 40-RELATED"/>
    <property type="match status" value="1"/>
</dbReference>
<dbReference type="SMART" id="SM00774">
    <property type="entry name" value="WRKY"/>
    <property type="match status" value="1"/>
</dbReference>
<name>A0A834Z706_TETSI</name>
<dbReference type="EMBL" id="JABCRI010000009">
    <property type="protein sequence ID" value="KAF8400530.1"/>
    <property type="molecule type" value="Genomic_DNA"/>
</dbReference>
<dbReference type="PANTHER" id="PTHR31429">
    <property type="entry name" value="WRKY TRANSCRIPTION FACTOR 36-RELATED"/>
    <property type="match status" value="1"/>
</dbReference>
<feature type="region of interest" description="Disordered" evidence="6">
    <location>
        <begin position="113"/>
        <end position="141"/>
    </location>
</feature>
<gene>
    <name evidence="8" type="ORF">HHK36_013829</name>
</gene>
<comment type="subcellular location">
    <subcellularLocation>
        <location evidence="1">Nucleus</location>
    </subcellularLocation>
</comment>
<reference evidence="8 9" key="1">
    <citation type="submission" date="2020-04" db="EMBL/GenBank/DDBJ databases">
        <title>Plant Genome Project.</title>
        <authorList>
            <person name="Zhang R.-G."/>
        </authorList>
    </citation>
    <scope>NUCLEOTIDE SEQUENCE [LARGE SCALE GENOMIC DNA]</scope>
    <source>
        <strain evidence="8">YNK0</strain>
        <tissue evidence="8">Leaf</tissue>
    </source>
</reference>
<evidence type="ECO:0000256" key="6">
    <source>
        <dbReference type="SAM" id="MobiDB-lite"/>
    </source>
</evidence>
<evidence type="ECO:0000256" key="5">
    <source>
        <dbReference type="ARBA" id="ARBA00023242"/>
    </source>
</evidence>
<feature type="compositionally biased region" description="Low complexity" evidence="6">
    <location>
        <begin position="117"/>
        <end position="129"/>
    </location>
</feature>
<protein>
    <recommendedName>
        <fullName evidence="7">WRKY domain-containing protein</fullName>
    </recommendedName>
</protein>
<feature type="compositionally biased region" description="Polar residues" evidence="6">
    <location>
        <begin position="227"/>
        <end position="240"/>
    </location>
</feature>
<dbReference type="GO" id="GO:0051707">
    <property type="term" value="P:response to other organism"/>
    <property type="evidence" value="ECO:0007669"/>
    <property type="project" value="UniProtKB-ARBA"/>
</dbReference>
<comment type="caution">
    <text evidence="8">The sequence shown here is derived from an EMBL/GenBank/DDBJ whole genome shotgun (WGS) entry which is preliminary data.</text>
</comment>
<evidence type="ECO:0000256" key="2">
    <source>
        <dbReference type="ARBA" id="ARBA00023015"/>
    </source>
</evidence>
<dbReference type="SUPFAM" id="SSF118290">
    <property type="entry name" value="WRKY DNA-binding domain"/>
    <property type="match status" value="1"/>
</dbReference>
<dbReference type="GO" id="GO:0003700">
    <property type="term" value="F:DNA-binding transcription factor activity"/>
    <property type="evidence" value="ECO:0007669"/>
    <property type="project" value="InterPro"/>
</dbReference>
<dbReference type="OrthoDB" id="1879341at2759"/>
<sequence>MTCSPMVARDSTWVDTSLSSLNFDLNLNPPRLFDETPKREFQGNSNDFGKIVPSVKGESGVLVEEMNRISAENKKLTEMLMAMCEKYNNLHSHVMDMMSKSSGKELTISRKRAPESNNNYKNNGINGNIDQSSSSDEDSCKKQRVHIKTKVSRAYLRTDALDTSLVVKDGYQWRKYGQKITRDNPCPRAYFKCSFAPTCPVKKKVQRSVEDQSVLVATYEGEHNHPHSSQAETTPGSSRSAPHGSVPCSASHSSSGTTITLDLTQPGLCNKPKYSNQEIESPAFKQFLAEQMASSLSKDPNFTTALVAAISGRILHQTQS</sequence>
<dbReference type="PROSITE" id="PS50811">
    <property type="entry name" value="WRKY"/>
    <property type="match status" value="1"/>
</dbReference>
<dbReference type="GO" id="GO:0043565">
    <property type="term" value="F:sequence-specific DNA binding"/>
    <property type="evidence" value="ECO:0007669"/>
    <property type="project" value="InterPro"/>
</dbReference>
<keyword evidence="9" id="KW-1185">Reference proteome</keyword>
<evidence type="ECO:0000313" key="9">
    <source>
        <dbReference type="Proteomes" id="UP000655225"/>
    </source>
</evidence>
<dbReference type="InterPro" id="IPR044810">
    <property type="entry name" value="WRKY_plant"/>
</dbReference>
<dbReference type="Pfam" id="PF03106">
    <property type="entry name" value="WRKY"/>
    <property type="match status" value="1"/>
</dbReference>
<proteinExistence type="predicted"/>
<keyword evidence="2" id="KW-0805">Transcription regulation</keyword>
<dbReference type="Gene3D" id="2.20.25.80">
    <property type="entry name" value="WRKY domain"/>
    <property type="match status" value="1"/>
</dbReference>
<dbReference type="InterPro" id="IPR036576">
    <property type="entry name" value="WRKY_dom_sf"/>
</dbReference>
<dbReference type="OMA" id="HEPCDSK"/>
<feature type="region of interest" description="Disordered" evidence="6">
    <location>
        <begin position="220"/>
        <end position="253"/>
    </location>
</feature>
<feature type="domain" description="WRKY" evidence="7">
    <location>
        <begin position="162"/>
        <end position="228"/>
    </location>
</feature>
<organism evidence="8 9">
    <name type="scientific">Tetracentron sinense</name>
    <name type="common">Spur-leaf</name>
    <dbReference type="NCBI Taxonomy" id="13715"/>
    <lineage>
        <taxon>Eukaryota</taxon>
        <taxon>Viridiplantae</taxon>
        <taxon>Streptophyta</taxon>
        <taxon>Embryophyta</taxon>
        <taxon>Tracheophyta</taxon>
        <taxon>Spermatophyta</taxon>
        <taxon>Magnoliopsida</taxon>
        <taxon>Trochodendrales</taxon>
        <taxon>Trochodendraceae</taxon>
        <taxon>Tetracentron</taxon>
    </lineage>
</organism>
<keyword evidence="3" id="KW-0238">DNA-binding</keyword>
<evidence type="ECO:0000259" key="7">
    <source>
        <dbReference type="PROSITE" id="PS50811"/>
    </source>
</evidence>
<evidence type="ECO:0000256" key="3">
    <source>
        <dbReference type="ARBA" id="ARBA00023125"/>
    </source>
</evidence>
<keyword evidence="4" id="KW-0804">Transcription</keyword>
<dbReference type="Proteomes" id="UP000655225">
    <property type="component" value="Unassembled WGS sequence"/>
</dbReference>
<accession>A0A834Z706</accession>
<dbReference type="AlphaFoldDB" id="A0A834Z706"/>
<evidence type="ECO:0000256" key="4">
    <source>
        <dbReference type="ARBA" id="ARBA00023163"/>
    </source>
</evidence>
<dbReference type="GO" id="GO:0005634">
    <property type="term" value="C:nucleus"/>
    <property type="evidence" value="ECO:0007669"/>
    <property type="project" value="UniProtKB-SubCell"/>
</dbReference>